<dbReference type="Proteomes" id="UP000478837">
    <property type="component" value="Unassembled WGS sequence"/>
</dbReference>
<sequence length="291" mass="31134">MKNFQIYFKGLLISLCCSIGFATFSTHAEKLGNERIVSAGGSVTEILFALDLGAQIVAVDTSSLYPVEATTLPKIGYYRQLSPEGVLAQKPDILVGHSSMGPEDVLSQISTTDVEVLHVEHDYSVESLYGLIDTLAKRFKQEEAGKKLIAHISNELNTVSSDISSQPNHSNTSTLAFFASVGSRGLVAAGTKTMPSTLFKLAGANNAFADLEGYKPISPESLLVAKPSRLFIPSHAAAGQSVEKLCQLPALRMWAELTGCNITVVDPLVFMGLSPRLADGVALIKDMKTSK</sequence>
<dbReference type="PROSITE" id="PS50983">
    <property type="entry name" value="FE_B12_PBP"/>
    <property type="match status" value="1"/>
</dbReference>
<evidence type="ECO:0000259" key="2">
    <source>
        <dbReference type="PROSITE" id="PS50983"/>
    </source>
</evidence>
<organism evidence="3 4">
    <name type="scientific">Alteromonas hispanica</name>
    <dbReference type="NCBI Taxonomy" id="315421"/>
    <lineage>
        <taxon>Bacteria</taxon>
        <taxon>Pseudomonadati</taxon>
        <taxon>Pseudomonadota</taxon>
        <taxon>Gammaproteobacteria</taxon>
        <taxon>Alteromonadales</taxon>
        <taxon>Alteromonadaceae</taxon>
        <taxon>Alteromonas/Salinimonas group</taxon>
        <taxon>Alteromonas</taxon>
    </lineage>
</organism>
<dbReference type="Pfam" id="PF01497">
    <property type="entry name" value="Peripla_BP_2"/>
    <property type="match status" value="1"/>
</dbReference>
<protein>
    <submittedName>
        <fullName evidence="3">ABC transporter substrate-binding protein</fullName>
    </submittedName>
</protein>
<keyword evidence="1" id="KW-0732">Signal</keyword>
<dbReference type="InterPro" id="IPR050902">
    <property type="entry name" value="ABC_Transporter_SBP"/>
</dbReference>
<accession>A0A6L9MYM8</accession>
<dbReference type="RefSeq" id="WP_163112866.1">
    <property type="nucleotide sequence ID" value="NZ_JAAAWP010000018.1"/>
</dbReference>
<feature type="domain" description="Fe/B12 periplasmic-binding" evidence="2">
    <location>
        <begin position="35"/>
        <end position="291"/>
    </location>
</feature>
<comment type="caution">
    <text evidence="3">The sequence shown here is derived from an EMBL/GenBank/DDBJ whole genome shotgun (WGS) entry which is preliminary data.</text>
</comment>
<feature type="signal peptide" evidence="1">
    <location>
        <begin position="1"/>
        <end position="28"/>
    </location>
</feature>
<evidence type="ECO:0000313" key="3">
    <source>
        <dbReference type="EMBL" id="NDW23268.1"/>
    </source>
</evidence>
<dbReference type="PANTHER" id="PTHR30535:SF4">
    <property type="entry name" value="HEMIN-BINDING PERIPLASMIC PROTEIN HMUT"/>
    <property type="match status" value="1"/>
</dbReference>
<evidence type="ECO:0000256" key="1">
    <source>
        <dbReference type="SAM" id="SignalP"/>
    </source>
</evidence>
<proteinExistence type="predicted"/>
<dbReference type="SUPFAM" id="SSF53807">
    <property type="entry name" value="Helical backbone' metal receptor"/>
    <property type="match status" value="1"/>
</dbReference>
<dbReference type="EMBL" id="JAAAWP010000018">
    <property type="protein sequence ID" value="NDW23268.1"/>
    <property type="molecule type" value="Genomic_DNA"/>
</dbReference>
<feature type="chain" id="PRO_5026800623" evidence="1">
    <location>
        <begin position="29"/>
        <end position="291"/>
    </location>
</feature>
<name>A0A6L9MYM8_9ALTE</name>
<keyword evidence="4" id="KW-1185">Reference proteome</keyword>
<reference evidence="3 4" key="1">
    <citation type="submission" date="2020-01" db="EMBL/GenBank/DDBJ databases">
        <title>Genomes of bacteria type strains.</title>
        <authorList>
            <person name="Chen J."/>
            <person name="Zhu S."/>
            <person name="Yang J."/>
        </authorList>
    </citation>
    <scope>NUCLEOTIDE SEQUENCE [LARGE SCALE GENOMIC DNA]</scope>
    <source>
        <strain evidence="3 4">LMG 22958</strain>
    </source>
</reference>
<evidence type="ECO:0000313" key="4">
    <source>
        <dbReference type="Proteomes" id="UP000478837"/>
    </source>
</evidence>
<dbReference type="AlphaFoldDB" id="A0A6L9MYM8"/>
<gene>
    <name evidence="3" type="ORF">GTW09_17270</name>
</gene>
<dbReference type="PANTHER" id="PTHR30535">
    <property type="entry name" value="VITAMIN B12-BINDING PROTEIN"/>
    <property type="match status" value="1"/>
</dbReference>
<dbReference type="InterPro" id="IPR002491">
    <property type="entry name" value="ABC_transptr_periplasmic_BD"/>
</dbReference>
<dbReference type="Gene3D" id="3.40.50.1980">
    <property type="entry name" value="Nitrogenase molybdenum iron protein domain"/>
    <property type="match status" value="2"/>
</dbReference>